<dbReference type="InterPro" id="IPR027417">
    <property type="entry name" value="P-loop_NTPase"/>
</dbReference>
<dbReference type="GO" id="GO:0009898">
    <property type="term" value="C:cytoplasmic side of plasma membrane"/>
    <property type="evidence" value="ECO:0007669"/>
    <property type="project" value="TreeGrafter"/>
</dbReference>
<feature type="region of interest" description="Disordered" evidence="1">
    <location>
        <begin position="380"/>
        <end position="426"/>
    </location>
</feature>
<dbReference type="EMBL" id="JACGWT010000002">
    <property type="protein sequence ID" value="MBA8793999.1"/>
    <property type="molecule type" value="Genomic_DNA"/>
</dbReference>
<protein>
    <submittedName>
        <fullName evidence="4">Secretion/DNA translocation related CpaE-like protein</fullName>
    </submittedName>
</protein>
<keyword evidence="5" id="KW-1185">Reference proteome</keyword>
<evidence type="ECO:0000256" key="1">
    <source>
        <dbReference type="SAM" id="MobiDB-lite"/>
    </source>
</evidence>
<proteinExistence type="predicted"/>
<evidence type="ECO:0000313" key="5">
    <source>
        <dbReference type="Proteomes" id="UP000523079"/>
    </source>
</evidence>
<feature type="compositionally biased region" description="Basic and acidic residues" evidence="1">
    <location>
        <begin position="381"/>
        <end position="402"/>
    </location>
</feature>
<dbReference type="InterPro" id="IPR022521">
    <property type="entry name" value="Rv3660c"/>
</dbReference>
<dbReference type="Gene3D" id="3.40.50.300">
    <property type="entry name" value="P-loop containing nucleotide triphosphate hydrolases"/>
    <property type="match status" value="1"/>
</dbReference>
<dbReference type="GO" id="GO:0051782">
    <property type="term" value="P:negative regulation of cell division"/>
    <property type="evidence" value="ECO:0007669"/>
    <property type="project" value="TreeGrafter"/>
</dbReference>
<dbReference type="PANTHER" id="PTHR43384">
    <property type="entry name" value="SEPTUM SITE-DETERMINING PROTEIN MIND HOMOLOG, CHLOROPLASTIC-RELATED"/>
    <property type="match status" value="1"/>
</dbReference>
<dbReference type="NCBIfam" id="TIGR03815">
    <property type="entry name" value="CpaE_hom_Actino"/>
    <property type="match status" value="1"/>
</dbReference>
<dbReference type="Pfam" id="PF01656">
    <property type="entry name" value="CbiA"/>
    <property type="match status" value="1"/>
</dbReference>
<accession>A0A7W3IRL8</accession>
<evidence type="ECO:0000259" key="2">
    <source>
        <dbReference type="Pfam" id="PF01656"/>
    </source>
</evidence>
<dbReference type="Proteomes" id="UP000523079">
    <property type="component" value="Unassembled WGS sequence"/>
</dbReference>
<reference evidence="4 5" key="1">
    <citation type="submission" date="2020-07" db="EMBL/GenBank/DDBJ databases">
        <title>Sequencing the genomes of 1000 actinobacteria strains.</title>
        <authorList>
            <person name="Klenk H.-P."/>
        </authorList>
    </citation>
    <scope>NUCLEOTIDE SEQUENCE [LARGE SCALE GENOMIC DNA]</scope>
    <source>
        <strain evidence="4 5">DSM 100723</strain>
    </source>
</reference>
<dbReference type="Pfam" id="PF26563">
    <property type="entry name" value="Rv3660c_N"/>
    <property type="match status" value="1"/>
</dbReference>
<feature type="domain" description="Rv3660c-like CheY-like N-terminal" evidence="3">
    <location>
        <begin position="38"/>
        <end position="141"/>
    </location>
</feature>
<dbReference type="AlphaFoldDB" id="A0A7W3IRL8"/>
<dbReference type="GO" id="GO:0005829">
    <property type="term" value="C:cytosol"/>
    <property type="evidence" value="ECO:0007669"/>
    <property type="project" value="TreeGrafter"/>
</dbReference>
<feature type="region of interest" description="Disordered" evidence="1">
    <location>
        <begin position="1"/>
        <end position="31"/>
    </location>
</feature>
<dbReference type="InterPro" id="IPR002586">
    <property type="entry name" value="CobQ/CobB/MinD/ParA_Nub-bd_dom"/>
</dbReference>
<sequence>MRTASTLTHRRPDTLDARSGPSRTASAGRGVRPLVVGADPGLLRQLSAVAAAASVEPELAADAASAVRAWRTAPLVLVTAGAAETLAHRGLPRRAEVFLVGEGTQRAELERWSAPLGAAVVLLPEASPWLTTTLADVAGRAAGHGRVVAVLGGSGGVGASTVAAALAVGAAEAGHRALLVDLDPWGGGIDLLMGAEDQPGWRWPRLAGARGHVADLLEHLPRAAEVSVLSMERVSRTRDGEENGEPSPASVRSVLASVVRRCALVVVDLPRSPGPAADEVVRASSEVVVVCAAEVRAIAAARVLLDRLRSEGHDPAVLVRRSRGALPAERVAAALDAPLLAVLPDDPAVHRAEAAGEPPGRARRSPLARTASTVLGELLADVDHDGPPDGHARSRADSDADPHTGAPADGPAGAPGRQRPGRRAVA</sequence>
<feature type="compositionally biased region" description="Low complexity" evidence="1">
    <location>
        <begin position="405"/>
        <end position="418"/>
    </location>
</feature>
<dbReference type="SUPFAM" id="SSF52540">
    <property type="entry name" value="P-loop containing nucleoside triphosphate hydrolases"/>
    <property type="match status" value="1"/>
</dbReference>
<organism evidence="4 5">
    <name type="scientific">Microlunatus kandeliicorticis</name>
    <dbReference type="NCBI Taxonomy" id="1759536"/>
    <lineage>
        <taxon>Bacteria</taxon>
        <taxon>Bacillati</taxon>
        <taxon>Actinomycetota</taxon>
        <taxon>Actinomycetes</taxon>
        <taxon>Propionibacteriales</taxon>
        <taxon>Propionibacteriaceae</taxon>
        <taxon>Microlunatus</taxon>
    </lineage>
</organism>
<gene>
    <name evidence="4" type="ORF">FHX74_001604</name>
</gene>
<feature type="domain" description="CobQ/CobB/MinD/ParA nucleotide binding" evidence="2">
    <location>
        <begin position="148"/>
        <end position="358"/>
    </location>
</feature>
<dbReference type="InterPro" id="IPR050625">
    <property type="entry name" value="ParA/MinD_ATPase"/>
</dbReference>
<comment type="caution">
    <text evidence="4">The sequence shown here is derived from an EMBL/GenBank/DDBJ whole genome shotgun (WGS) entry which is preliminary data.</text>
</comment>
<dbReference type="PANTHER" id="PTHR43384:SF11">
    <property type="entry name" value="SEPTUM SITE DETERMINING PROTEIN"/>
    <property type="match status" value="1"/>
</dbReference>
<dbReference type="InterPro" id="IPR059050">
    <property type="entry name" value="Rv3660c_N"/>
</dbReference>
<name>A0A7W3IRL8_9ACTN</name>
<dbReference type="GO" id="GO:0016887">
    <property type="term" value="F:ATP hydrolysis activity"/>
    <property type="evidence" value="ECO:0007669"/>
    <property type="project" value="TreeGrafter"/>
</dbReference>
<dbReference type="RefSeq" id="WP_182559529.1">
    <property type="nucleotide sequence ID" value="NZ_JACGWT010000002.1"/>
</dbReference>
<evidence type="ECO:0000313" key="4">
    <source>
        <dbReference type="EMBL" id="MBA8793999.1"/>
    </source>
</evidence>
<evidence type="ECO:0000259" key="3">
    <source>
        <dbReference type="Pfam" id="PF26563"/>
    </source>
</evidence>
<dbReference type="GO" id="GO:0005524">
    <property type="term" value="F:ATP binding"/>
    <property type="evidence" value="ECO:0007669"/>
    <property type="project" value="TreeGrafter"/>
</dbReference>